<dbReference type="PIRSF" id="PIRSF011789">
    <property type="entry name" value="tRNA_splic_SEN2"/>
    <property type="match status" value="1"/>
</dbReference>
<dbReference type="KEGG" id="yli:2907538"/>
<comment type="similarity">
    <text evidence="1 8">Belongs to the tRNA-intron endonuclease family.</text>
</comment>
<dbReference type="FunFam" id="3.40.1350.10:FF:000011">
    <property type="entry name" value="tRNA-splicing endonuclease subunit Sen2"/>
    <property type="match status" value="1"/>
</dbReference>
<dbReference type="SUPFAM" id="SSF53032">
    <property type="entry name" value="tRNA-intron endonuclease catalytic domain-like"/>
    <property type="match status" value="1"/>
</dbReference>
<evidence type="ECO:0000256" key="9">
    <source>
        <dbReference type="PIRSR" id="PIRSR011789-1"/>
    </source>
</evidence>
<evidence type="ECO:0000256" key="7">
    <source>
        <dbReference type="ARBA" id="ARBA00071058"/>
    </source>
</evidence>
<keyword evidence="3 8" id="KW-0819">tRNA processing</keyword>
<dbReference type="InterPro" id="IPR006677">
    <property type="entry name" value="tRNA_intron_Endonuc_cat-like"/>
</dbReference>
<dbReference type="GO" id="GO:0003676">
    <property type="term" value="F:nucleic acid binding"/>
    <property type="evidence" value="ECO:0007669"/>
    <property type="project" value="InterPro"/>
</dbReference>
<name>A0A1H6PIM7_YARLL</name>
<feature type="active site" evidence="9">
    <location>
        <position position="297"/>
    </location>
</feature>
<evidence type="ECO:0000313" key="13">
    <source>
        <dbReference type="Proteomes" id="UP000182444"/>
    </source>
</evidence>
<feature type="active site" evidence="9">
    <location>
        <position position="257"/>
    </location>
</feature>
<evidence type="ECO:0000256" key="3">
    <source>
        <dbReference type="ARBA" id="ARBA00022694"/>
    </source>
</evidence>
<dbReference type="InterPro" id="IPR016589">
    <property type="entry name" value="tRNA_splic_SEN2"/>
</dbReference>
<dbReference type="OMA" id="YSHPYWK"/>
<dbReference type="Proteomes" id="UP000182444">
    <property type="component" value="Chromosome 1B"/>
</dbReference>
<dbReference type="GO" id="GO:0000213">
    <property type="term" value="F:tRNA-intron lyase activity"/>
    <property type="evidence" value="ECO:0007669"/>
    <property type="project" value="UniProtKB-UniRule"/>
</dbReference>
<dbReference type="AlphaFoldDB" id="A0A1H6PIM7"/>
<evidence type="ECO:0000256" key="4">
    <source>
        <dbReference type="ARBA" id="ARBA00023239"/>
    </source>
</evidence>
<evidence type="ECO:0000256" key="1">
    <source>
        <dbReference type="ARBA" id="ARBA00008078"/>
    </source>
</evidence>
<proteinExistence type="inferred from homology"/>
<dbReference type="NCBIfam" id="TIGR00324">
    <property type="entry name" value="endA"/>
    <property type="match status" value="1"/>
</dbReference>
<dbReference type="InterPro" id="IPR006676">
    <property type="entry name" value="tRNA_splic"/>
</dbReference>
<comment type="function">
    <text evidence="5">Constitutes one of the two catalytic subunit of the tRNA-splicing endonuclease complex, a complex responsible for identification and cleavage of the splice sites in pre-tRNA. It cleaves pre-tRNA at the 5'- and 3'-splice sites to release the intron. The products are an intron and two tRNA half-molecules bearing 2',3'-cyclic phosphate and 5'-OH termini. There are no conserved sequences at the splice sites, but the intron is invariably located at the same site in the gene, placing the splice sites an invariant distance from the constant structural features of the tRNA body. This subunit may anchor the endonuclease complex to the nuclear membrane. Probably carries the active site for 5'-splice site cleavage.</text>
</comment>
<dbReference type="GeneID" id="2907538"/>
<dbReference type="eggNOG" id="KOG4685">
    <property type="taxonomic scope" value="Eukaryota"/>
</dbReference>
<accession>A0A1H6PIM7</accession>
<evidence type="ECO:0000259" key="10">
    <source>
        <dbReference type="Pfam" id="PF01974"/>
    </source>
</evidence>
<evidence type="ECO:0000256" key="8">
    <source>
        <dbReference type="PIRNR" id="PIRNR011789"/>
    </source>
</evidence>
<dbReference type="EMBL" id="KZ859008">
    <property type="protein sequence ID" value="RDW25224.1"/>
    <property type="molecule type" value="Genomic_DNA"/>
</dbReference>
<evidence type="ECO:0000256" key="5">
    <source>
        <dbReference type="ARBA" id="ARBA00054838"/>
    </source>
</evidence>
<comment type="subunit">
    <text evidence="6">Heterotetramer composed of SEN2, SEN15, SEN34 and SEN54. Interacts directly with SEN54.</text>
</comment>
<dbReference type="Proteomes" id="UP000256601">
    <property type="component" value="Unassembled WGS sequence"/>
</dbReference>
<gene>
    <name evidence="12" type="ORF">B0I71DRAFT_132979</name>
    <name evidence="11" type="ORF">YALI1_B09333g</name>
</gene>
<dbReference type="PANTHER" id="PTHR21227">
    <property type="entry name" value="TRNA-SPLICING ENDONUCLEASE SUBUNIT SEN2"/>
    <property type="match status" value="1"/>
</dbReference>
<evidence type="ECO:0000256" key="6">
    <source>
        <dbReference type="ARBA" id="ARBA00062061"/>
    </source>
</evidence>
<dbReference type="EMBL" id="CP017554">
    <property type="protein sequence ID" value="AOW01349.1"/>
    <property type="molecule type" value="Genomic_DNA"/>
</dbReference>
<evidence type="ECO:0000313" key="12">
    <source>
        <dbReference type="EMBL" id="RDW25224.1"/>
    </source>
</evidence>
<dbReference type="InterPro" id="IPR036167">
    <property type="entry name" value="tRNA_intron_Endo_cat-like_sf"/>
</dbReference>
<dbReference type="GO" id="GO:0000379">
    <property type="term" value="P:tRNA-type intron splice site recognition and cleavage"/>
    <property type="evidence" value="ECO:0007669"/>
    <property type="project" value="TreeGrafter"/>
</dbReference>
<evidence type="ECO:0000256" key="2">
    <source>
        <dbReference type="ARBA" id="ARBA00012573"/>
    </source>
</evidence>
<dbReference type="GO" id="GO:0032473">
    <property type="term" value="C:cytoplasmic side of mitochondrial outer membrane"/>
    <property type="evidence" value="ECO:0007669"/>
    <property type="project" value="EnsemblFungi"/>
</dbReference>
<dbReference type="EC" id="4.6.1.16" evidence="2 8"/>
<reference evidence="11 13" key="1">
    <citation type="journal article" date="2016" name="PLoS ONE">
        <title>Sequence Assembly of Yarrowia lipolytica Strain W29/CLIB89 Shows Transposable Element Diversity.</title>
        <authorList>
            <person name="Magnan C."/>
            <person name="Yu J."/>
            <person name="Chang I."/>
            <person name="Jahn E."/>
            <person name="Kanomata Y."/>
            <person name="Wu J."/>
            <person name="Zeller M."/>
            <person name="Oakes M."/>
            <person name="Baldi P."/>
            <person name="Sandmeyer S."/>
        </authorList>
    </citation>
    <scope>NUCLEOTIDE SEQUENCE [LARGE SCALE GENOMIC DNA]</scope>
    <source>
        <strain evidence="11">CLIB89</strain>
        <strain evidence="13">CLIB89(W29)</strain>
    </source>
</reference>
<dbReference type="GO" id="GO:0000214">
    <property type="term" value="C:tRNA-intron endonuclease complex"/>
    <property type="evidence" value="ECO:0007669"/>
    <property type="project" value="UniProtKB-UniRule"/>
</dbReference>
<reference evidence="12 14" key="2">
    <citation type="submission" date="2018-07" db="EMBL/GenBank/DDBJ databases">
        <title>Draft Genome Assemblies for Five Robust Yarrowia lipolytica Strains Exhibiting High Lipid Production and Pentose Sugar Utilization and Sugar Alcohol Secretion from Undetoxified Lignocellulosic Biomass Hydrolysates.</title>
        <authorList>
            <consortium name="DOE Joint Genome Institute"/>
            <person name="Walker C."/>
            <person name="Ryu S."/>
            <person name="Na H."/>
            <person name="Zane M."/>
            <person name="LaButti K."/>
            <person name="Lipzen A."/>
            <person name="Haridas S."/>
            <person name="Barry K."/>
            <person name="Grigoriev I.V."/>
            <person name="Quarterman J."/>
            <person name="Slininger P."/>
            <person name="Dien B."/>
            <person name="Trinh C.T."/>
        </authorList>
    </citation>
    <scope>NUCLEOTIDE SEQUENCE [LARGE SCALE GENOMIC DNA]</scope>
    <source>
        <strain evidence="12 14">YB392</strain>
    </source>
</reference>
<evidence type="ECO:0000313" key="11">
    <source>
        <dbReference type="EMBL" id="AOW01349.1"/>
    </source>
</evidence>
<dbReference type="Gene3D" id="3.40.1350.10">
    <property type="match status" value="1"/>
</dbReference>
<protein>
    <recommendedName>
        <fullName evidence="7 8">tRNA-splicing endonuclease subunit Sen2</fullName>
        <ecNumber evidence="2 8">4.6.1.16</ecNumber>
    </recommendedName>
</protein>
<dbReference type="InterPro" id="IPR011856">
    <property type="entry name" value="tRNA_endonuc-like_dom_sf"/>
</dbReference>
<dbReference type="VEuPathDB" id="FungiDB:YALI1_B09333g"/>
<organism evidence="11 13">
    <name type="scientific">Yarrowia lipolytica</name>
    <name type="common">Candida lipolytica</name>
    <dbReference type="NCBI Taxonomy" id="4952"/>
    <lineage>
        <taxon>Eukaryota</taxon>
        <taxon>Fungi</taxon>
        <taxon>Dikarya</taxon>
        <taxon>Ascomycota</taxon>
        <taxon>Saccharomycotina</taxon>
        <taxon>Dipodascomycetes</taxon>
        <taxon>Dipodascales</taxon>
        <taxon>Dipodascales incertae sedis</taxon>
        <taxon>Yarrowia</taxon>
    </lineage>
</organism>
<dbReference type="Pfam" id="PF01974">
    <property type="entry name" value="tRNA_int_endo"/>
    <property type="match status" value="1"/>
</dbReference>
<dbReference type="CDD" id="cd22363">
    <property type="entry name" value="tRNA-intron_lyase_C"/>
    <property type="match status" value="1"/>
</dbReference>
<dbReference type="PANTHER" id="PTHR21227:SF0">
    <property type="entry name" value="TRNA-SPLICING ENDONUCLEASE SUBUNIT SEN2"/>
    <property type="match status" value="1"/>
</dbReference>
<sequence length="342" mass="39918">MKKQNLNALYPHPYPYVVDVVPPVIHNPISVLYFLCRWIFAGNTSPEYTAEYVDGVVRAVGDAREGLWKMGFFGKGILSRSEPSWDIRTKRRLGLHVEEGVYAPEEVTQFRREQRQHFKAERAKAEEEELKRRQDIDRGLAVADKNEDDKPVRPEFDRDAFLAKSYEMEKRTEDDEVVDSLGNLVDIEFLQLMDVEALFLHMAFGLKVGDMDVKAMVDEFTRKDPRFLTYYAVYHHYRSLGWCVRSGIKFGADFLLYKKGPPFTHAEFCIKVMPKDEPMPDFWWQSNLCRVIGGVKKTTVFCFVDVPKVEGVVDDAKLVEVLKQFKVREVVYRRWIPSRNRD</sequence>
<feature type="domain" description="tRNA intron endonuclease catalytic" evidence="10">
    <location>
        <begin position="227"/>
        <end position="305"/>
    </location>
</feature>
<feature type="active site" evidence="9">
    <location>
        <position position="265"/>
    </location>
</feature>
<evidence type="ECO:0000313" key="14">
    <source>
        <dbReference type="Proteomes" id="UP000256601"/>
    </source>
</evidence>
<dbReference type="VEuPathDB" id="FungiDB:YALI0_B07293g"/>
<keyword evidence="4 8" id="KW-0456">Lyase</keyword>